<proteinExistence type="predicted"/>
<sequence>MISPTEARDRAFYSPNSETLDPDEIRIIACGTGMPTPRPAQAAACFLMELGNGDKFIFDIGDGSVERLFALQIPTAFLDKVFIGHLHGDHFGDIGSLFVAGGIAGRFTPLRIWGPSGSTPELGTAAAIDAMEKMFAWDLAGRLGQTDVRGFTTEVTEFDYRLEQVVFEENGVVIRSFPAIHAIDGSVSYSLEWNGLKIVFGSDTFPNKWYIENAKGADLAIHESFITVPDMMRLYRSTPEAALQVGTQIHTAPEAFGKVMSMVKPRHAVAYHFWKDHDTTGPALEAIRTTYDGPLSLAEDYMVWNVTKDEIRVRMTIIDHHTGNPPLAYEAEPVNAEQRVGYSPEIVAGKLDMRDVLEPIYEQASEALGREFAYPDE</sequence>
<dbReference type="SUPFAM" id="SSF56281">
    <property type="entry name" value="Metallo-hydrolase/oxidoreductase"/>
    <property type="match status" value="1"/>
</dbReference>
<dbReference type="AlphaFoldDB" id="A0A2P8EYH1"/>
<evidence type="ECO:0000313" key="2">
    <source>
        <dbReference type="Proteomes" id="UP000240418"/>
    </source>
</evidence>
<dbReference type="Proteomes" id="UP000240418">
    <property type="component" value="Unassembled WGS sequence"/>
</dbReference>
<dbReference type="GO" id="GO:0042781">
    <property type="term" value="F:3'-tRNA processing endoribonuclease activity"/>
    <property type="evidence" value="ECO:0007669"/>
    <property type="project" value="TreeGrafter"/>
</dbReference>
<dbReference type="NCBIfam" id="NF041257">
    <property type="entry name" value="GntH_guanitoxin"/>
    <property type="match status" value="1"/>
</dbReference>
<keyword evidence="2" id="KW-1185">Reference proteome</keyword>
<comment type="caution">
    <text evidence="1">The sequence shown here is derived from an EMBL/GenBank/DDBJ whole genome shotgun (WGS) entry which is preliminary data.</text>
</comment>
<evidence type="ECO:0000313" key="1">
    <source>
        <dbReference type="EMBL" id="PSL14529.1"/>
    </source>
</evidence>
<dbReference type="EMBL" id="PYGJ01000028">
    <property type="protein sequence ID" value="PSL14529.1"/>
    <property type="molecule type" value="Genomic_DNA"/>
</dbReference>
<dbReference type="Pfam" id="PF23023">
    <property type="entry name" value="Anti-Pycsar_Apyc1"/>
    <property type="match status" value="1"/>
</dbReference>
<dbReference type="PANTHER" id="PTHR46018:SF2">
    <property type="entry name" value="ZINC PHOSPHODIESTERASE ELAC PROTEIN 1"/>
    <property type="match status" value="1"/>
</dbReference>
<reference evidence="1 2" key="1">
    <citation type="submission" date="2018-03" db="EMBL/GenBank/DDBJ databases">
        <title>Genomic Encyclopedia of Archaeal and Bacterial Type Strains, Phase II (KMG-II): from individual species to whole genera.</title>
        <authorList>
            <person name="Goeker M."/>
        </authorList>
    </citation>
    <scope>NUCLEOTIDE SEQUENCE [LARGE SCALE GENOMIC DNA]</scope>
    <source>
        <strain evidence="1 2">DSM 100673</strain>
    </source>
</reference>
<dbReference type="Gene3D" id="3.60.15.10">
    <property type="entry name" value="Ribonuclease Z/Hydroxyacylglutathione hydrolase-like"/>
    <property type="match status" value="1"/>
</dbReference>
<dbReference type="InterPro" id="IPR036866">
    <property type="entry name" value="RibonucZ/Hydroxyglut_hydro"/>
</dbReference>
<organism evidence="1 2">
    <name type="scientific">Shimia abyssi</name>
    <dbReference type="NCBI Taxonomy" id="1662395"/>
    <lineage>
        <taxon>Bacteria</taxon>
        <taxon>Pseudomonadati</taxon>
        <taxon>Pseudomonadota</taxon>
        <taxon>Alphaproteobacteria</taxon>
        <taxon>Rhodobacterales</taxon>
        <taxon>Roseobacteraceae</taxon>
    </lineage>
</organism>
<gene>
    <name evidence="1" type="ORF">CLV88_1286</name>
</gene>
<protein>
    <submittedName>
        <fullName evidence="1">Ribonuclease Z</fullName>
    </submittedName>
</protein>
<accession>A0A2P8EYH1</accession>
<dbReference type="PANTHER" id="PTHR46018">
    <property type="entry name" value="ZINC PHOSPHODIESTERASE ELAC PROTEIN 1"/>
    <property type="match status" value="1"/>
</dbReference>
<name>A0A2P8EYH1_9RHOB</name>